<feature type="transmembrane region" description="Helical" evidence="1">
    <location>
        <begin position="60"/>
        <end position="78"/>
    </location>
</feature>
<gene>
    <name evidence="3" type="ORF">BJ971_006376</name>
</gene>
<feature type="transmembrane region" description="Helical" evidence="1">
    <location>
        <begin position="123"/>
        <end position="143"/>
    </location>
</feature>
<evidence type="ECO:0000256" key="1">
    <source>
        <dbReference type="SAM" id="Phobius"/>
    </source>
</evidence>
<sequence length="245" mass="26314">MLSRFAGHYLHDNLLSSVGSVFFQITGPLLVGAAALLAFSSYLGWTRELFDRQPIYRSRWMWTGPVIVIIPVVLRIFGIDWGQYGFAVAASVLGTGMLIGFVEELTYRGIAVKMLRDGGHGEWVVAALSSLLFALTHSLNLLSGQSIKVVGPTVLYTFAFGVLMYLTLRSTGFLAGAMILHGLTDPTTILATGGIDEVKTGEASNSWLTGAGMFTAVLILAGCVLLIFIRGRVQGRRAAAPVEAD</sequence>
<dbReference type="GO" id="GO:0080120">
    <property type="term" value="P:CAAX-box protein maturation"/>
    <property type="evidence" value="ECO:0007669"/>
    <property type="project" value="UniProtKB-ARBA"/>
</dbReference>
<evidence type="ECO:0000313" key="3">
    <source>
        <dbReference type="EMBL" id="MBB4765820.1"/>
    </source>
</evidence>
<dbReference type="RefSeq" id="WP_203709241.1">
    <property type="nucleotide sequence ID" value="NZ_BOMK01000021.1"/>
</dbReference>
<dbReference type="InterPro" id="IPR003675">
    <property type="entry name" value="Rce1/LyrA-like_dom"/>
</dbReference>
<reference evidence="3 4" key="1">
    <citation type="submission" date="2020-08" db="EMBL/GenBank/DDBJ databases">
        <title>Sequencing the genomes of 1000 actinobacteria strains.</title>
        <authorList>
            <person name="Klenk H.-P."/>
        </authorList>
    </citation>
    <scope>NUCLEOTIDE SEQUENCE [LARGE SCALE GENOMIC DNA]</scope>
    <source>
        <strain evidence="3 4">DSM 43149</strain>
    </source>
</reference>
<dbReference type="NCBIfam" id="TIGR01167">
    <property type="entry name" value="LPXTG_anchor"/>
    <property type="match status" value="1"/>
</dbReference>
<feature type="transmembrane region" description="Helical" evidence="1">
    <location>
        <begin position="84"/>
        <end position="102"/>
    </location>
</feature>
<organism evidence="3 4">
    <name type="scientific">Actinoplanes digitatis</name>
    <dbReference type="NCBI Taxonomy" id="1868"/>
    <lineage>
        <taxon>Bacteria</taxon>
        <taxon>Bacillati</taxon>
        <taxon>Actinomycetota</taxon>
        <taxon>Actinomycetes</taxon>
        <taxon>Micromonosporales</taxon>
        <taxon>Micromonosporaceae</taxon>
        <taxon>Actinoplanes</taxon>
    </lineage>
</organism>
<keyword evidence="1" id="KW-0812">Transmembrane</keyword>
<keyword evidence="1" id="KW-1133">Transmembrane helix</keyword>
<dbReference type="GO" id="GO:0004175">
    <property type="term" value="F:endopeptidase activity"/>
    <property type="evidence" value="ECO:0007669"/>
    <property type="project" value="UniProtKB-ARBA"/>
</dbReference>
<keyword evidence="1" id="KW-0472">Membrane</keyword>
<evidence type="ECO:0000259" key="2">
    <source>
        <dbReference type="Pfam" id="PF02517"/>
    </source>
</evidence>
<dbReference type="AlphaFoldDB" id="A0A7W7I3K5"/>
<protein>
    <submittedName>
        <fullName evidence="3">LPXTG-motif cell wall-anchored protein</fullName>
    </submittedName>
</protein>
<evidence type="ECO:0000313" key="4">
    <source>
        <dbReference type="Proteomes" id="UP000578112"/>
    </source>
</evidence>
<dbReference type="Pfam" id="PF02517">
    <property type="entry name" value="Rce1-like"/>
    <property type="match status" value="1"/>
</dbReference>
<comment type="caution">
    <text evidence="3">The sequence shown here is derived from an EMBL/GenBank/DDBJ whole genome shotgun (WGS) entry which is preliminary data.</text>
</comment>
<feature type="transmembrane region" description="Helical" evidence="1">
    <location>
        <begin position="207"/>
        <end position="229"/>
    </location>
</feature>
<feature type="domain" description="CAAX prenyl protease 2/Lysostaphin resistance protein A-like" evidence="2">
    <location>
        <begin position="89"/>
        <end position="185"/>
    </location>
</feature>
<proteinExistence type="predicted"/>
<dbReference type="Proteomes" id="UP000578112">
    <property type="component" value="Unassembled WGS sequence"/>
</dbReference>
<dbReference type="EMBL" id="JACHNH010000001">
    <property type="protein sequence ID" value="MBB4765820.1"/>
    <property type="molecule type" value="Genomic_DNA"/>
</dbReference>
<accession>A0A7W7I3K5</accession>
<name>A0A7W7I3K5_9ACTN</name>
<feature type="transmembrane region" description="Helical" evidence="1">
    <location>
        <begin position="149"/>
        <end position="166"/>
    </location>
</feature>
<feature type="transmembrane region" description="Helical" evidence="1">
    <location>
        <begin position="20"/>
        <end position="39"/>
    </location>
</feature>
<keyword evidence="4" id="KW-1185">Reference proteome</keyword>